<reference evidence="1 2" key="1">
    <citation type="submission" date="2016-03" db="EMBL/GenBank/DDBJ databases">
        <title>Acetic acid bacteria sequencing.</title>
        <authorList>
            <person name="Brandt J."/>
            <person name="Jakob F."/>
            <person name="Vogel R.F."/>
        </authorList>
    </citation>
    <scope>NUCLEOTIDE SEQUENCE [LARGE SCALE GENOMIC DNA]</scope>
    <source>
        <strain evidence="1 2">TMW2.1153</strain>
    </source>
</reference>
<gene>
    <name evidence="1" type="ORF">A0U92_11920</name>
</gene>
<accession>A0A1U9KHZ1</accession>
<name>A0A1U9KHZ1_ACEAC</name>
<evidence type="ECO:0000313" key="2">
    <source>
        <dbReference type="Proteomes" id="UP000188937"/>
    </source>
</evidence>
<evidence type="ECO:0000313" key="1">
    <source>
        <dbReference type="EMBL" id="AQS85376.1"/>
    </source>
</evidence>
<dbReference type="AlphaFoldDB" id="A0A1U9KHZ1"/>
<dbReference type="Proteomes" id="UP000188937">
    <property type="component" value="Chromosome"/>
</dbReference>
<organism evidence="1 2">
    <name type="scientific">Acetobacter aceti</name>
    <dbReference type="NCBI Taxonomy" id="435"/>
    <lineage>
        <taxon>Bacteria</taxon>
        <taxon>Pseudomonadati</taxon>
        <taxon>Pseudomonadota</taxon>
        <taxon>Alphaproteobacteria</taxon>
        <taxon>Acetobacterales</taxon>
        <taxon>Acetobacteraceae</taxon>
        <taxon>Acetobacter</taxon>
        <taxon>Acetobacter subgen. Acetobacter</taxon>
    </lineage>
</organism>
<proteinExistence type="predicted"/>
<protein>
    <submittedName>
        <fullName evidence="1">Uncharacterized protein</fullName>
    </submittedName>
</protein>
<sequence length="103" mass="11968">MYLLVECAFIQKDIFQLHIIYLFGICVFKGVKMPEMDFGHYALFDYLNFFHKNPMIPATITAPAIFLRLQQPFFAGAQPPVLQSFLAIKLFPETSVKTMQYRP</sequence>
<dbReference type="KEGG" id="aace:A0U92_11920"/>
<dbReference type="EMBL" id="CP014692">
    <property type="protein sequence ID" value="AQS85376.1"/>
    <property type="molecule type" value="Genomic_DNA"/>
</dbReference>
<keyword evidence="2" id="KW-1185">Reference proteome</keyword>